<gene>
    <name evidence="3" type="ORF">SAMN04489859_101286</name>
</gene>
<accession>A0A1H8IF99</accession>
<keyword evidence="3" id="KW-0346">Stress response</keyword>
<protein>
    <submittedName>
        <fullName evidence="3">Heat shock protein HslJ</fullName>
    </submittedName>
</protein>
<dbReference type="PANTHER" id="PTHR35535:SF1">
    <property type="entry name" value="HEAT SHOCK PROTEIN HSLJ"/>
    <property type="match status" value="1"/>
</dbReference>
<dbReference type="EMBL" id="FODE01000012">
    <property type="protein sequence ID" value="SEN66945.1"/>
    <property type="molecule type" value="Genomic_DNA"/>
</dbReference>
<dbReference type="InterPro" id="IPR005184">
    <property type="entry name" value="DUF306_Meta_HslJ"/>
</dbReference>
<dbReference type="Pfam" id="PF03724">
    <property type="entry name" value="META"/>
    <property type="match status" value="1"/>
</dbReference>
<sequence>MRNALLASAAIFALSACLSGSDDSGTDPLPPGSNFAVLAIDGEAAPDGTTFELGPDDAIAGQAPCNRFMAQLSRTDAGISISPGASTRMACLDEARSEAETRFLAALPEITAASPGPEAGQVALTDTDGATRLLLGPLAAE</sequence>
<dbReference type="PROSITE" id="PS51257">
    <property type="entry name" value="PROKAR_LIPOPROTEIN"/>
    <property type="match status" value="1"/>
</dbReference>
<organism evidence="3 4">
    <name type="scientific">Paracoccus alcaliphilus</name>
    <dbReference type="NCBI Taxonomy" id="34002"/>
    <lineage>
        <taxon>Bacteria</taxon>
        <taxon>Pseudomonadati</taxon>
        <taxon>Pseudomonadota</taxon>
        <taxon>Alphaproteobacteria</taxon>
        <taxon>Rhodobacterales</taxon>
        <taxon>Paracoccaceae</taxon>
        <taxon>Paracoccus</taxon>
    </lineage>
</organism>
<dbReference type="InterPro" id="IPR053147">
    <property type="entry name" value="Hsp_HslJ-like"/>
</dbReference>
<dbReference type="RefSeq" id="WP_170851809.1">
    <property type="nucleotide sequence ID" value="NZ_CP067124.1"/>
</dbReference>
<reference evidence="3 4" key="1">
    <citation type="submission" date="2016-10" db="EMBL/GenBank/DDBJ databases">
        <authorList>
            <person name="de Groot N.N."/>
        </authorList>
    </citation>
    <scope>NUCLEOTIDE SEQUENCE [LARGE SCALE GENOMIC DNA]</scope>
    <source>
        <strain evidence="3 4">DSM 8512</strain>
    </source>
</reference>
<evidence type="ECO:0000256" key="1">
    <source>
        <dbReference type="SAM" id="SignalP"/>
    </source>
</evidence>
<feature type="domain" description="DUF306" evidence="2">
    <location>
        <begin position="32"/>
        <end position="134"/>
    </location>
</feature>
<evidence type="ECO:0000259" key="2">
    <source>
        <dbReference type="Pfam" id="PF03724"/>
    </source>
</evidence>
<dbReference type="Proteomes" id="UP000199054">
    <property type="component" value="Unassembled WGS sequence"/>
</dbReference>
<dbReference type="PANTHER" id="PTHR35535">
    <property type="entry name" value="HEAT SHOCK PROTEIN HSLJ"/>
    <property type="match status" value="1"/>
</dbReference>
<dbReference type="AlphaFoldDB" id="A0A1H8IF99"/>
<feature type="chain" id="PRO_5011605428" evidence="1">
    <location>
        <begin position="21"/>
        <end position="141"/>
    </location>
</feature>
<proteinExistence type="predicted"/>
<dbReference type="STRING" id="34002.SAMN04489859_101286"/>
<name>A0A1H8IF99_9RHOB</name>
<keyword evidence="4" id="KW-1185">Reference proteome</keyword>
<feature type="signal peptide" evidence="1">
    <location>
        <begin position="1"/>
        <end position="20"/>
    </location>
</feature>
<evidence type="ECO:0000313" key="3">
    <source>
        <dbReference type="EMBL" id="SEN66945.1"/>
    </source>
</evidence>
<dbReference type="InterPro" id="IPR038670">
    <property type="entry name" value="HslJ-like_sf"/>
</dbReference>
<keyword evidence="1" id="KW-0732">Signal</keyword>
<dbReference type="Gene3D" id="2.40.128.270">
    <property type="match status" value="1"/>
</dbReference>
<evidence type="ECO:0000313" key="4">
    <source>
        <dbReference type="Proteomes" id="UP000199054"/>
    </source>
</evidence>